<dbReference type="Proteomes" id="UP000276834">
    <property type="component" value="Unassembled WGS sequence"/>
</dbReference>
<name>A0A3L8SYL2_CHLGU</name>
<dbReference type="EMBL" id="QUSF01000003">
    <property type="protein sequence ID" value="RLW11571.1"/>
    <property type="molecule type" value="Genomic_DNA"/>
</dbReference>
<dbReference type="PROSITE" id="PS50096">
    <property type="entry name" value="IQ"/>
    <property type="match status" value="1"/>
</dbReference>
<organism evidence="2 3">
    <name type="scientific">Chloebia gouldiae</name>
    <name type="common">Gouldian finch</name>
    <name type="synonym">Erythrura gouldiae</name>
    <dbReference type="NCBI Taxonomy" id="44316"/>
    <lineage>
        <taxon>Eukaryota</taxon>
        <taxon>Metazoa</taxon>
        <taxon>Chordata</taxon>
        <taxon>Craniata</taxon>
        <taxon>Vertebrata</taxon>
        <taxon>Euteleostomi</taxon>
        <taxon>Archelosauria</taxon>
        <taxon>Archosauria</taxon>
        <taxon>Dinosauria</taxon>
        <taxon>Saurischia</taxon>
        <taxon>Theropoda</taxon>
        <taxon>Coelurosauria</taxon>
        <taxon>Aves</taxon>
        <taxon>Neognathae</taxon>
        <taxon>Neoaves</taxon>
        <taxon>Telluraves</taxon>
        <taxon>Australaves</taxon>
        <taxon>Passeriformes</taxon>
        <taxon>Passeroidea</taxon>
        <taxon>Passeridae</taxon>
        <taxon>Chloebia</taxon>
    </lineage>
</organism>
<evidence type="ECO:0000313" key="3">
    <source>
        <dbReference type="Proteomes" id="UP000276834"/>
    </source>
</evidence>
<accession>A0A3L8SYL2</accession>
<feature type="region of interest" description="Disordered" evidence="1">
    <location>
        <begin position="1"/>
        <end position="46"/>
    </location>
</feature>
<protein>
    <submittedName>
        <fullName evidence="2">Uncharacterized protein</fullName>
    </submittedName>
</protein>
<keyword evidence="3" id="KW-1185">Reference proteome</keyword>
<dbReference type="AlphaFoldDB" id="A0A3L8SYL2"/>
<comment type="caution">
    <text evidence="2">The sequence shown here is derived from an EMBL/GenBank/DDBJ whole genome shotgun (WGS) entry which is preliminary data.</text>
</comment>
<feature type="compositionally biased region" description="Basic residues" evidence="1">
    <location>
        <begin position="19"/>
        <end position="46"/>
    </location>
</feature>
<evidence type="ECO:0000313" key="2">
    <source>
        <dbReference type="EMBL" id="RLW11571.1"/>
    </source>
</evidence>
<proteinExistence type="predicted"/>
<evidence type="ECO:0000256" key="1">
    <source>
        <dbReference type="SAM" id="MobiDB-lite"/>
    </source>
</evidence>
<feature type="compositionally biased region" description="Low complexity" evidence="1">
    <location>
        <begin position="1"/>
        <end position="17"/>
    </location>
</feature>
<reference evidence="2 3" key="1">
    <citation type="journal article" date="2018" name="Proc. R. Soc. B">
        <title>A non-coding region near Follistatin controls head colour polymorphism in the Gouldian finch.</title>
        <authorList>
            <person name="Toomey M.B."/>
            <person name="Marques C.I."/>
            <person name="Andrade P."/>
            <person name="Araujo P.M."/>
            <person name="Sabatino S."/>
            <person name="Gazda M.A."/>
            <person name="Afonso S."/>
            <person name="Lopes R.J."/>
            <person name="Corbo J.C."/>
            <person name="Carneiro M."/>
        </authorList>
    </citation>
    <scope>NUCLEOTIDE SEQUENCE [LARGE SCALE GENOMIC DNA]</scope>
    <source>
        <strain evidence="2">Red01</strain>
        <tissue evidence="2">Muscle</tissue>
    </source>
</reference>
<gene>
    <name evidence="2" type="ORF">DV515_00001368</name>
</gene>
<sequence>MATTLTSWATPTPASSSMRRVKRKHLERRRMKKRMRRRRMKRSLKSMMRRMKRRLADGQWWSGGAELAVFGVPGPSRCQQHKPRAVRSCQRMLRG</sequence>